<sequence length="298" mass="33297">MEPHDIAAAWLHGFALAAFRGDVAATVDTILPDGFLRDWLVFTWDIRSLEGHASISAYLVPTLVSTHLYNFKLDDRAGAAPETVLDVGVGAGFTFEMPHRRGRGYVRLFPSTCDITKEWKAMSLFLMVEDIKGHEELGPELGVYGGHTLSWAEPVGAGQNGLNIAARFKQWSIPTLVVEKNHRVGDNWLLYQPFPENWPTFSPRDKLADWMDQYAVSQDLVVWTDSEIKPTGYGDLRDRLRPIFGIDVIEQAGLVWGMDEEGETRGSYRPTGHPGLWYGADQGSTNRGSFDLKFAAPR</sequence>
<dbReference type="Gene3D" id="3.50.50.60">
    <property type="entry name" value="FAD/NAD(P)-binding domain"/>
    <property type="match status" value="1"/>
</dbReference>
<dbReference type="EMBL" id="KZ110604">
    <property type="protein sequence ID" value="OSX58691.1"/>
    <property type="molecule type" value="Genomic_DNA"/>
</dbReference>
<keyword evidence="1" id="KW-0732">Signal</keyword>
<dbReference type="Proteomes" id="UP000194127">
    <property type="component" value="Unassembled WGS sequence"/>
</dbReference>
<protein>
    <submittedName>
        <fullName evidence="2">Uncharacterized protein</fullName>
    </submittedName>
</protein>
<evidence type="ECO:0000256" key="1">
    <source>
        <dbReference type="SAM" id="SignalP"/>
    </source>
</evidence>
<dbReference type="RefSeq" id="XP_024335485.1">
    <property type="nucleotide sequence ID" value="XM_024479736.1"/>
</dbReference>
<evidence type="ECO:0000313" key="3">
    <source>
        <dbReference type="Proteomes" id="UP000194127"/>
    </source>
</evidence>
<keyword evidence="3" id="KW-1185">Reference proteome</keyword>
<proteinExistence type="predicted"/>
<organism evidence="2 3">
    <name type="scientific">Postia placenta MAD-698-R-SB12</name>
    <dbReference type="NCBI Taxonomy" id="670580"/>
    <lineage>
        <taxon>Eukaryota</taxon>
        <taxon>Fungi</taxon>
        <taxon>Dikarya</taxon>
        <taxon>Basidiomycota</taxon>
        <taxon>Agaricomycotina</taxon>
        <taxon>Agaricomycetes</taxon>
        <taxon>Polyporales</taxon>
        <taxon>Adustoporiaceae</taxon>
        <taxon>Rhodonia</taxon>
    </lineage>
</organism>
<reference evidence="2 3" key="1">
    <citation type="submission" date="2017-04" db="EMBL/GenBank/DDBJ databases">
        <title>Genome Sequence of the Model Brown-Rot Fungus Postia placenta SB12.</title>
        <authorList>
            <consortium name="DOE Joint Genome Institute"/>
            <person name="Gaskell J."/>
            <person name="Kersten P."/>
            <person name="Larrondo L.F."/>
            <person name="Canessa P."/>
            <person name="Martinez D."/>
            <person name="Hibbett D."/>
            <person name="Schmoll M."/>
            <person name="Kubicek C.P."/>
            <person name="Martinez A.T."/>
            <person name="Yadav J."/>
            <person name="Master E."/>
            <person name="Magnuson J.K."/>
            <person name="James T."/>
            <person name="Yaver D."/>
            <person name="Berka R."/>
            <person name="Labutti K."/>
            <person name="Lipzen A."/>
            <person name="Aerts A."/>
            <person name="Barry K."/>
            <person name="Henrissat B."/>
            <person name="Blanchette R."/>
            <person name="Grigoriev I."/>
            <person name="Cullen D."/>
        </authorList>
    </citation>
    <scope>NUCLEOTIDE SEQUENCE [LARGE SCALE GENOMIC DNA]</scope>
    <source>
        <strain evidence="2 3">MAD-698-R-SB12</strain>
    </source>
</reference>
<accession>A0A1X6MQM4</accession>
<dbReference type="GeneID" id="36324686"/>
<dbReference type="SUPFAM" id="SSF51905">
    <property type="entry name" value="FAD/NAD(P)-binding domain"/>
    <property type="match status" value="1"/>
</dbReference>
<gene>
    <name evidence="2" type="ORF">POSPLADRAFT_1049391</name>
</gene>
<dbReference type="InterPro" id="IPR036188">
    <property type="entry name" value="FAD/NAD-bd_sf"/>
</dbReference>
<name>A0A1X6MQM4_9APHY</name>
<dbReference type="OrthoDB" id="74360at2759"/>
<dbReference type="AlphaFoldDB" id="A0A1X6MQM4"/>
<feature type="signal peptide" evidence="1">
    <location>
        <begin position="1"/>
        <end position="25"/>
    </location>
</feature>
<feature type="chain" id="PRO_5010871787" evidence="1">
    <location>
        <begin position="26"/>
        <end position="298"/>
    </location>
</feature>
<evidence type="ECO:0000313" key="2">
    <source>
        <dbReference type="EMBL" id="OSX58691.1"/>
    </source>
</evidence>